<protein>
    <submittedName>
        <fullName evidence="2">Uncharacterized protein</fullName>
    </submittedName>
</protein>
<feature type="compositionally biased region" description="Basic and acidic residues" evidence="1">
    <location>
        <begin position="49"/>
        <end position="58"/>
    </location>
</feature>
<dbReference type="InterPro" id="IPR012779">
    <property type="entry name" value="Peptidase_M1_pepN"/>
</dbReference>
<dbReference type="GeneID" id="66053113"/>
<dbReference type="PANTHER" id="PTHR46322:SF1">
    <property type="entry name" value="PUROMYCIN-SENSITIVE AMINOPEPTIDASE"/>
    <property type="match status" value="1"/>
</dbReference>
<evidence type="ECO:0000313" key="2">
    <source>
        <dbReference type="EMBL" id="PNW83979.1"/>
    </source>
</evidence>
<dbReference type="STRING" id="3055.A0A2K3DTW6"/>
<feature type="region of interest" description="Disordered" evidence="1">
    <location>
        <begin position="49"/>
        <end position="100"/>
    </location>
</feature>
<dbReference type="Gramene" id="PNW83979">
    <property type="protein sequence ID" value="PNW83979"/>
    <property type="gene ID" value="CHLRE_04g213251v5"/>
</dbReference>
<dbReference type="InParanoid" id="A0A2K3DTW6"/>
<dbReference type="AlphaFoldDB" id="A0A2K3DTW6"/>
<dbReference type="PANTHER" id="PTHR46322">
    <property type="entry name" value="PUROMYCIN-SENSITIVE AMINOPEPTIDASE"/>
    <property type="match status" value="1"/>
</dbReference>
<dbReference type="InterPro" id="IPR042097">
    <property type="entry name" value="Aminopeptidase_N-like_N_sf"/>
</dbReference>
<dbReference type="Gene3D" id="2.60.40.1730">
    <property type="entry name" value="tricorn interacting facor f3 domain"/>
    <property type="match status" value="1"/>
</dbReference>
<accession>A0A2K3DTW6</accession>
<evidence type="ECO:0000313" key="3">
    <source>
        <dbReference type="Proteomes" id="UP000006906"/>
    </source>
</evidence>
<sequence>MLLLRSSRSIFSIARNNKLQLAALPQLARGVVAASTPVGAFAGAARLQQSEKRQEKRFTTRSAQMAAAATETEELPEIQQEEHKQPPHPSTPQQKFRKDYAPPPYLVSNVHLNFDLREDVSTVTSRLHMLPNYGQLAAGAARPALTLDGRKDVKLVSVTVAGKKLEAGEYELTEKTLSLSGLPEGEFEIVIVTELKPQDNTLLEGLYKSSGNYCTQPPG</sequence>
<organism evidence="2 3">
    <name type="scientific">Chlamydomonas reinhardtii</name>
    <name type="common">Chlamydomonas smithii</name>
    <dbReference type="NCBI Taxonomy" id="3055"/>
    <lineage>
        <taxon>Eukaryota</taxon>
        <taxon>Viridiplantae</taxon>
        <taxon>Chlorophyta</taxon>
        <taxon>core chlorophytes</taxon>
        <taxon>Chlorophyceae</taxon>
        <taxon>CS clade</taxon>
        <taxon>Chlamydomonadales</taxon>
        <taxon>Chlamydomonadaceae</taxon>
        <taxon>Chlamydomonas</taxon>
    </lineage>
</organism>
<dbReference type="EMBL" id="CM008965">
    <property type="protein sequence ID" value="PNW83979.1"/>
    <property type="molecule type" value="Genomic_DNA"/>
</dbReference>
<dbReference type="Proteomes" id="UP000006906">
    <property type="component" value="Chromosome 4"/>
</dbReference>
<dbReference type="RefSeq" id="XP_042925146.1">
    <property type="nucleotide sequence ID" value="XM_043061630.1"/>
</dbReference>
<dbReference type="OrthoDB" id="10031169at2759"/>
<feature type="compositionally biased region" description="Low complexity" evidence="1">
    <location>
        <begin position="60"/>
        <end position="70"/>
    </location>
</feature>
<name>A0A2K3DTW6_CHLRE</name>
<dbReference type="KEGG" id="cre:CHLRE_04g213251v5"/>
<dbReference type="GO" id="GO:0008270">
    <property type="term" value="F:zinc ion binding"/>
    <property type="evidence" value="ECO:0007669"/>
    <property type="project" value="InterPro"/>
</dbReference>
<keyword evidence="3" id="KW-1185">Reference proteome</keyword>
<dbReference type="SUPFAM" id="SSF63737">
    <property type="entry name" value="Leukotriene A4 hydrolase N-terminal domain"/>
    <property type="match status" value="1"/>
</dbReference>
<reference evidence="2 3" key="1">
    <citation type="journal article" date="2007" name="Science">
        <title>The Chlamydomonas genome reveals the evolution of key animal and plant functions.</title>
        <authorList>
            <person name="Merchant S.S."/>
            <person name="Prochnik S.E."/>
            <person name="Vallon O."/>
            <person name="Harris E.H."/>
            <person name="Karpowicz S.J."/>
            <person name="Witman G.B."/>
            <person name="Terry A."/>
            <person name="Salamov A."/>
            <person name="Fritz-Laylin L.K."/>
            <person name="Marechal-Drouard L."/>
            <person name="Marshall W.F."/>
            <person name="Qu L.H."/>
            <person name="Nelson D.R."/>
            <person name="Sanderfoot A.A."/>
            <person name="Spalding M.H."/>
            <person name="Kapitonov V.V."/>
            <person name="Ren Q."/>
            <person name="Ferris P."/>
            <person name="Lindquist E."/>
            <person name="Shapiro H."/>
            <person name="Lucas S.M."/>
            <person name="Grimwood J."/>
            <person name="Schmutz J."/>
            <person name="Cardol P."/>
            <person name="Cerutti H."/>
            <person name="Chanfreau G."/>
            <person name="Chen C.L."/>
            <person name="Cognat V."/>
            <person name="Croft M.T."/>
            <person name="Dent R."/>
            <person name="Dutcher S."/>
            <person name="Fernandez E."/>
            <person name="Fukuzawa H."/>
            <person name="Gonzalez-Ballester D."/>
            <person name="Gonzalez-Halphen D."/>
            <person name="Hallmann A."/>
            <person name="Hanikenne M."/>
            <person name="Hippler M."/>
            <person name="Inwood W."/>
            <person name="Jabbari K."/>
            <person name="Kalanon M."/>
            <person name="Kuras R."/>
            <person name="Lefebvre P.A."/>
            <person name="Lemaire S.D."/>
            <person name="Lobanov A.V."/>
            <person name="Lohr M."/>
            <person name="Manuell A."/>
            <person name="Meier I."/>
            <person name="Mets L."/>
            <person name="Mittag M."/>
            <person name="Mittelmeier T."/>
            <person name="Moroney J.V."/>
            <person name="Moseley J."/>
            <person name="Napoli C."/>
            <person name="Nedelcu A.M."/>
            <person name="Niyogi K."/>
            <person name="Novoselov S.V."/>
            <person name="Paulsen I.T."/>
            <person name="Pazour G."/>
            <person name="Purton S."/>
            <person name="Ral J.P."/>
            <person name="Riano-Pachon D.M."/>
            <person name="Riekhof W."/>
            <person name="Rymarquis L."/>
            <person name="Schroda M."/>
            <person name="Stern D."/>
            <person name="Umen J."/>
            <person name="Willows R."/>
            <person name="Wilson N."/>
            <person name="Zimmer S.L."/>
            <person name="Allmer J."/>
            <person name="Balk J."/>
            <person name="Bisova K."/>
            <person name="Chen C.J."/>
            <person name="Elias M."/>
            <person name="Gendler K."/>
            <person name="Hauser C."/>
            <person name="Lamb M.R."/>
            <person name="Ledford H."/>
            <person name="Long J.C."/>
            <person name="Minagawa J."/>
            <person name="Page M.D."/>
            <person name="Pan J."/>
            <person name="Pootakham W."/>
            <person name="Roje S."/>
            <person name="Rose A."/>
            <person name="Stahlberg E."/>
            <person name="Terauchi A.M."/>
            <person name="Yang P."/>
            <person name="Ball S."/>
            <person name="Bowler C."/>
            <person name="Dieckmann C.L."/>
            <person name="Gladyshev V.N."/>
            <person name="Green P."/>
            <person name="Jorgensen R."/>
            <person name="Mayfield S."/>
            <person name="Mueller-Roeber B."/>
            <person name="Rajamani S."/>
            <person name="Sayre R.T."/>
            <person name="Brokstein P."/>
            <person name="Dubchak I."/>
            <person name="Goodstein D."/>
            <person name="Hornick L."/>
            <person name="Huang Y.W."/>
            <person name="Jhaveri J."/>
            <person name="Luo Y."/>
            <person name="Martinez D."/>
            <person name="Ngau W.C."/>
            <person name="Otillar B."/>
            <person name="Poliakov A."/>
            <person name="Porter A."/>
            <person name="Szajkowski L."/>
            <person name="Werner G."/>
            <person name="Zhou K."/>
            <person name="Grigoriev I.V."/>
            <person name="Rokhsar D.S."/>
            <person name="Grossman A.R."/>
        </authorList>
    </citation>
    <scope>NUCLEOTIDE SEQUENCE [LARGE SCALE GENOMIC DNA]</scope>
    <source>
        <strain evidence="3">CC-503</strain>
    </source>
</reference>
<gene>
    <name evidence="2" type="ORF">CHLRE_04g213251v5</name>
</gene>
<proteinExistence type="predicted"/>
<evidence type="ECO:0000256" key="1">
    <source>
        <dbReference type="SAM" id="MobiDB-lite"/>
    </source>
</evidence>